<evidence type="ECO:0000313" key="15">
    <source>
        <dbReference type="EMBL" id="ORC37336.1"/>
    </source>
</evidence>
<evidence type="ECO:0000256" key="1">
    <source>
        <dbReference type="ARBA" id="ARBA00000642"/>
    </source>
</evidence>
<comment type="pathway">
    <text evidence="11">Carbohydrate degradation; glycolysis; pyruvate from D-glyceraldehyde 3-phosphate: step 2/5.</text>
</comment>
<keyword evidence="10 11" id="KW-0067">ATP-binding</keyword>
<feature type="binding site" evidence="11 12">
    <location>
        <begin position="21"/>
        <end position="23"/>
    </location>
    <ligand>
        <name>substrate</name>
    </ligand>
</feature>
<dbReference type="Proteomes" id="UP000192343">
    <property type="component" value="Unassembled WGS sequence"/>
</dbReference>
<dbReference type="GO" id="GO:0004618">
    <property type="term" value="F:phosphoglycerate kinase activity"/>
    <property type="evidence" value="ECO:0007669"/>
    <property type="project" value="UniProtKB-UniRule"/>
</dbReference>
<dbReference type="InterPro" id="IPR015824">
    <property type="entry name" value="Phosphoglycerate_kinase_N"/>
</dbReference>
<keyword evidence="6 11" id="KW-0963">Cytoplasm</keyword>
<evidence type="ECO:0000256" key="13">
    <source>
        <dbReference type="PIRSR" id="PIRSR000724-2"/>
    </source>
</evidence>
<comment type="subunit">
    <text evidence="4 11">Monomer.</text>
</comment>
<comment type="similarity">
    <text evidence="3 11 14">Belongs to the phosphoglycerate kinase family.</text>
</comment>
<dbReference type="CDD" id="cd00318">
    <property type="entry name" value="Phosphoglycerate_kinase"/>
    <property type="match status" value="1"/>
</dbReference>
<feature type="binding site" evidence="12">
    <location>
        <position position="119"/>
    </location>
    <ligand>
        <name>(2R)-3-phosphoglycerate</name>
        <dbReference type="ChEBI" id="CHEBI:58272"/>
    </ligand>
</feature>
<evidence type="ECO:0000256" key="3">
    <source>
        <dbReference type="ARBA" id="ARBA00008982"/>
    </source>
</evidence>
<dbReference type="Gene3D" id="3.40.50.1260">
    <property type="entry name" value="Phosphoglycerate kinase, N-terminal domain"/>
    <property type="match status" value="2"/>
</dbReference>
<protein>
    <recommendedName>
        <fullName evidence="5 11">Phosphoglycerate kinase</fullName>
        <ecNumber evidence="5 11">2.7.2.3</ecNumber>
    </recommendedName>
</protein>
<feature type="binding site" evidence="11">
    <location>
        <position position="152"/>
    </location>
    <ligand>
        <name>substrate</name>
    </ligand>
</feature>
<name>A0A1Y1S2N7_9SPIO</name>
<evidence type="ECO:0000256" key="14">
    <source>
        <dbReference type="RuleBase" id="RU000532"/>
    </source>
</evidence>
<dbReference type="GO" id="GO:0005524">
    <property type="term" value="F:ATP binding"/>
    <property type="evidence" value="ECO:0007669"/>
    <property type="project" value="UniProtKB-KW"/>
</dbReference>
<evidence type="ECO:0000256" key="12">
    <source>
        <dbReference type="PIRSR" id="PIRSR000724-1"/>
    </source>
</evidence>
<dbReference type="STRING" id="1963862.B4O97_03855"/>
<dbReference type="InterPro" id="IPR015911">
    <property type="entry name" value="Phosphoglycerate_kinase_CS"/>
</dbReference>
<feature type="binding site" evidence="12">
    <location>
        <position position="36"/>
    </location>
    <ligand>
        <name>(2R)-3-phosphoglycerate</name>
        <dbReference type="ChEBI" id="CHEBI:58272"/>
    </ligand>
</feature>
<evidence type="ECO:0000256" key="11">
    <source>
        <dbReference type="HAMAP-Rule" id="MF_00145"/>
    </source>
</evidence>
<dbReference type="SUPFAM" id="SSF53748">
    <property type="entry name" value="Phosphoglycerate kinase"/>
    <property type="match status" value="1"/>
</dbReference>
<dbReference type="UniPathway" id="UPA00109">
    <property type="reaction ID" value="UER00185"/>
</dbReference>
<dbReference type="AlphaFoldDB" id="A0A1Y1S2N7"/>
<keyword evidence="7 11" id="KW-0808">Transferase</keyword>
<evidence type="ECO:0000256" key="7">
    <source>
        <dbReference type="ARBA" id="ARBA00022679"/>
    </source>
</evidence>
<dbReference type="HAMAP" id="MF_00145">
    <property type="entry name" value="Phosphoglyc_kinase"/>
    <property type="match status" value="1"/>
</dbReference>
<evidence type="ECO:0000256" key="4">
    <source>
        <dbReference type="ARBA" id="ARBA00011245"/>
    </source>
</evidence>
<feature type="binding site" evidence="12">
    <location>
        <position position="152"/>
    </location>
    <ligand>
        <name>(2R)-3-phosphoglycerate</name>
        <dbReference type="ChEBI" id="CHEBI:58272"/>
    </ligand>
</feature>
<keyword evidence="9 11" id="KW-0418">Kinase</keyword>
<reference evidence="15 16" key="1">
    <citation type="submission" date="2017-03" db="EMBL/GenBank/DDBJ databases">
        <title>Draft Genome sequence of Marispirochaeta sp. strain JC444.</title>
        <authorList>
            <person name="Shivani Y."/>
            <person name="Subhash Y."/>
            <person name="Sasikala C."/>
            <person name="Ramana C."/>
        </authorList>
    </citation>
    <scope>NUCLEOTIDE SEQUENCE [LARGE SCALE GENOMIC DNA]</scope>
    <source>
        <strain evidence="15 16">JC444</strain>
    </source>
</reference>
<feature type="binding site" evidence="11 13">
    <location>
        <position position="202"/>
    </location>
    <ligand>
        <name>ATP</name>
        <dbReference type="ChEBI" id="CHEBI:30616"/>
    </ligand>
</feature>
<keyword evidence="11" id="KW-0324">Glycolysis</keyword>
<evidence type="ECO:0000256" key="2">
    <source>
        <dbReference type="ARBA" id="ARBA00004496"/>
    </source>
</evidence>
<evidence type="ECO:0000256" key="10">
    <source>
        <dbReference type="ARBA" id="ARBA00022840"/>
    </source>
</evidence>
<gene>
    <name evidence="11" type="primary">pgk</name>
    <name evidence="15" type="ORF">B4O97_03855</name>
</gene>
<dbReference type="InterPro" id="IPR036043">
    <property type="entry name" value="Phosphoglycerate_kinase_sf"/>
</dbReference>
<dbReference type="PROSITE" id="PS00111">
    <property type="entry name" value="PGLYCERATE_KINASE"/>
    <property type="match status" value="1"/>
</dbReference>
<dbReference type="EC" id="2.7.2.3" evidence="5 11"/>
<comment type="catalytic activity">
    <reaction evidence="1 11 14">
        <text>(2R)-3-phosphoglycerate + ATP = (2R)-3-phospho-glyceroyl phosphate + ADP</text>
        <dbReference type="Rhea" id="RHEA:14801"/>
        <dbReference type="ChEBI" id="CHEBI:30616"/>
        <dbReference type="ChEBI" id="CHEBI:57604"/>
        <dbReference type="ChEBI" id="CHEBI:58272"/>
        <dbReference type="ChEBI" id="CHEBI:456216"/>
        <dbReference type="EC" id="2.7.2.3"/>
    </reaction>
</comment>
<dbReference type="RefSeq" id="WP_083048509.1">
    <property type="nucleotide sequence ID" value="NZ_MWQY01000003.1"/>
</dbReference>
<comment type="caution">
    <text evidence="15">The sequence shown here is derived from an EMBL/GenBank/DDBJ whole genome shotgun (WGS) entry which is preliminary data.</text>
</comment>
<dbReference type="FunFam" id="3.40.50.1260:FF:000002">
    <property type="entry name" value="Phosphoglycerate kinase"/>
    <property type="match status" value="1"/>
</dbReference>
<dbReference type="GO" id="GO:0006096">
    <property type="term" value="P:glycolytic process"/>
    <property type="evidence" value="ECO:0007669"/>
    <property type="project" value="UniProtKB-UniRule"/>
</dbReference>
<feature type="binding site" evidence="11">
    <location>
        <position position="36"/>
    </location>
    <ligand>
        <name>substrate</name>
    </ligand>
</feature>
<dbReference type="PANTHER" id="PTHR11406:SF23">
    <property type="entry name" value="PHOSPHOGLYCERATE KINASE 1, CHLOROPLASTIC-RELATED"/>
    <property type="match status" value="1"/>
</dbReference>
<dbReference type="FunFam" id="3.40.50.1260:FF:000007">
    <property type="entry name" value="Phosphoglycerate kinase"/>
    <property type="match status" value="1"/>
</dbReference>
<keyword evidence="8 11" id="KW-0547">Nucleotide-binding</keyword>
<feature type="binding site" evidence="11">
    <location>
        <position position="119"/>
    </location>
    <ligand>
        <name>substrate</name>
    </ligand>
</feature>
<proteinExistence type="inferred from homology"/>
<evidence type="ECO:0000256" key="5">
    <source>
        <dbReference type="ARBA" id="ARBA00013061"/>
    </source>
</evidence>
<dbReference type="PRINTS" id="PR00477">
    <property type="entry name" value="PHGLYCKINASE"/>
</dbReference>
<dbReference type="InterPro" id="IPR001576">
    <property type="entry name" value="Phosphoglycerate_kinase"/>
</dbReference>
<feature type="binding site" evidence="11 13">
    <location>
        <begin position="350"/>
        <end position="353"/>
    </location>
    <ligand>
        <name>ATP</name>
        <dbReference type="ChEBI" id="CHEBI:30616"/>
    </ligand>
</feature>
<comment type="subcellular location">
    <subcellularLocation>
        <location evidence="2 11">Cytoplasm</location>
    </subcellularLocation>
</comment>
<dbReference type="GO" id="GO:0043531">
    <property type="term" value="F:ADP binding"/>
    <property type="evidence" value="ECO:0007669"/>
    <property type="project" value="TreeGrafter"/>
</dbReference>
<sequence length="393" mass="41472">MSLKTVKDIDLKNKRVLVRVDFNVPLKEGTITDDTRIKAALPTLKYILEQEGASLILMTHLGRPKGAREPAFSLAPVAVRLGELLGKDVIMAPDCIGAEVEKLASGLKGGDVMMLENVRFYEGETKNDPGFAASLAKLGDVYVNDAFGTAHRAHASTEGVAHHLEAAAGFLIEKEVKFFSPLLENPARPFVAIIGGAKVSTKIAVLESLLPKCTTLVIGGGMAYTFLKAQGHEIGKSLLEEDFLDTARSLLKKADEAGVEVILPLDHVVASEFSESAKPEQVDGIDIPQGRIGMDVGPKTLAGIRTAVAAAKNVVWNGPLGVFEFDAFARGTLEVAGYVAECPGTTVVGGGDSVAAVNKFNFADRIDHVSTGGGASLEFLEGKALPGIVALTQ</sequence>
<feature type="binding site" evidence="11 13">
    <location>
        <position position="324"/>
    </location>
    <ligand>
        <name>ATP</name>
        <dbReference type="ChEBI" id="CHEBI:30616"/>
    </ligand>
</feature>
<feature type="binding site" evidence="11 12">
    <location>
        <begin position="60"/>
        <end position="63"/>
    </location>
    <ligand>
        <name>substrate</name>
    </ligand>
</feature>
<keyword evidence="16" id="KW-1185">Reference proteome</keyword>
<evidence type="ECO:0000313" key="16">
    <source>
        <dbReference type="Proteomes" id="UP000192343"/>
    </source>
</evidence>
<evidence type="ECO:0000256" key="6">
    <source>
        <dbReference type="ARBA" id="ARBA00022490"/>
    </source>
</evidence>
<dbReference type="OrthoDB" id="9808460at2"/>
<organism evidence="15 16">
    <name type="scientific">Marispirochaeta aestuarii</name>
    <dbReference type="NCBI Taxonomy" id="1963862"/>
    <lineage>
        <taxon>Bacteria</taxon>
        <taxon>Pseudomonadati</taxon>
        <taxon>Spirochaetota</taxon>
        <taxon>Spirochaetia</taxon>
        <taxon>Spirochaetales</taxon>
        <taxon>Spirochaetaceae</taxon>
        <taxon>Marispirochaeta</taxon>
    </lineage>
</organism>
<evidence type="ECO:0000256" key="9">
    <source>
        <dbReference type="ARBA" id="ARBA00022777"/>
    </source>
</evidence>
<dbReference type="PIRSF" id="PIRSF000724">
    <property type="entry name" value="Pgk"/>
    <property type="match status" value="1"/>
</dbReference>
<dbReference type="Pfam" id="PF00162">
    <property type="entry name" value="PGK"/>
    <property type="match status" value="1"/>
</dbReference>
<evidence type="ECO:0000256" key="8">
    <source>
        <dbReference type="ARBA" id="ARBA00022741"/>
    </source>
</evidence>
<feature type="binding site" evidence="11">
    <location>
        <position position="293"/>
    </location>
    <ligand>
        <name>ATP</name>
        <dbReference type="ChEBI" id="CHEBI:30616"/>
    </ligand>
</feature>
<accession>A0A1Y1S2N7</accession>
<dbReference type="EMBL" id="MWQY01000003">
    <property type="protein sequence ID" value="ORC37336.1"/>
    <property type="molecule type" value="Genomic_DNA"/>
</dbReference>
<dbReference type="PANTHER" id="PTHR11406">
    <property type="entry name" value="PHOSPHOGLYCERATE KINASE"/>
    <property type="match status" value="1"/>
</dbReference>
<dbReference type="GO" id="GO:0006094">
    <property type="term" value="P:gluconeogenesis"/>
    <property type="evidence" value="ECO:0007669"/>
    <property type="project" value="TreeGrafter"/>
</dbReference>
<dbReference type="GO" id="GO:0005829">
    <property type="term" value="C:cytosol"/>
    <property type="evidence" value="ECO:0007669"/>
    <property type="project" value="TreeGrafter"/>
</dbReference>